<protein>
    <submittedName>
        <fullName evidence="1">Uncharacterized protein</fullName>
    </submittedName>
</protein>
<accession>A0A0C7P317</accession>
<evidence type="ECO:0000313" key="1">
    <source>
        <dbReference type="EMBL" id="CEP78274.1"/>
    </source>
</evidence>
<sequence>MAMNLNARKAKIVWVELVNEKEKKVSKSFDLFSEEEASIKSALQGLVGLCENTNASYYFTQEYELV</sequence>
<proteinExistence type="predicted"/>
<name>A0A0C7P317_DEFTU</name>
<dbReference type="KEGG" id="dtn:DTL3_0970"/>
<dbReference type="OrthoDB" id="48039at2"/>
<keyword evidence="2" id="KW-1185">Reference proteome</keyword>
<dbReference type="HOGENOM" id="CLU_2827382_0_0_0"/>
<evidence type="ECO:0000313" key="2">
    <source>
        <dbReference type="Proteomes" id="UP000032809"/>
    </source>
</evidence>
<dbReference type="EMBL" id="LN824141">
    <property type="protein sequence ID" value="CEP78274.1"/>
    <property type="molecule type" value="Genomic_DNA"/>
</dbReference>
<organism evidence="1 2">
    <name type="scientific">Defluviitoga tunisiensis</name>
    <dbReference type="NCBI Taxonomy" id="1006576"/>
    <lineage>
        <taxon>Bacteria</taxon>
        <taxon>Thermotogati</taxon>
        <taxon>Thermotogota</taxon>
        <taxon>Thermotogae</taxon>
        <taxon>Petrotogales</taxon>
        <taxon>Petrotogaceae</taxon>
        <taxon>Defluviitoga</taxon>
    </lineage>
</organism>
<gene>
    <name evidence="1" type="ORF">DTL3_0970</name>
</gene>
<dbReference type="Proteomes" id="UP000032809">
    <property type="component" value="Chromosome I"/>
</dbReference>
<reference evidence="2" key="1">
    <citation type="submission" date="2014-11" db="EMBL/GenBank/DDBJ databases">
        <authorList>
            <person name="Wibberg D."/>
        </authorList>
    </citation>
    <scope>NUCLEOTIDE SEQUENCE [LARGE SCALE GENOMIC DNA]</scope>
    <source>
        <strain evidence="2">L3</strain>
    </source>
</reference>
<dbReference type="STRING" id="1006576.DTL3_0970"/>
<dbReference type="AlphaFoldDB" id="A0A0C7P317"/>